<dbReference type="KEGG" id="vcn:VOLCADRAFT_102997"/>
<dbReference type="OrthoDB" id="21124at2759"/>
<feature type="compositionally biased region" description="Basic and acidic residues" evidence="2">
    <location>
        <begin position="175"/>
        <end position="197"/>
    </location>
</feature>
<keyword evidence="1" id="KW-0539">Nucleus</keyword>
<dbReference type="STRING" id="3068.D8TJ88"/>
<dbReference type="PANTHER" id="PTHR47350:SF4">
    <property type="entry name" value="PROTEIN IWS1 HOMOLOG 1"/>
    <property type="match status" value="1"/>
</dbReference>
<dbReference type="InterPro" id="IPR017923">
    <property type="entry name" value="TFIIS_N"/>
</dbReference>
<dbReference type="Proteomes" id="UP000001058">
    <property type="component" value="Unassembled WGS sequence"/>
</dbReference>
<dbReference type="RefSeq" id="XP_002946571.1">
    <property type="nucleotide sequence ID" value="XM_002946525.1"/>
</dbReference>
<dbReference type="InterPro" id="IPR044204">
    <property type="entry name" value="IWS1/2"/>
</dbReference>
<dbReference type="EMBL" id="GL378324">
    <property type="protein sequence ID" value="EFJ52498.1"/>
    <property type="molecule type" value="Genomic_DNA"/>
</dbReference>
<evidence type="ECO:0000256" key="2">
    <source>
        <dbReference type="SAM" id="MobiDB-lite"/>
    </source>
</evidence>
<keyword evidence="5" id="KW-1185">Reference proteome</keyword>
<reference evidence="4 5" key="1">
    <citation type="journal article" date="2010" name="Science">
        <title>Genomic analysis of organismal complexity in the multicellular green alga Volvox carteri.</title>
        <authorList>
            <person name="Prochnik S.E."/>
            <person name="Umen J."/>
            <person name="Nedelcu A.M."/>
            <person name="Hallmann A."/>
            <person name="Miller S.M."/>
            <person name="Nishii I."/>
            <person name="Ferris P."/>
            <person name="Kuo A."/>
            <person name="Mitros T."/>
            <person name="Fritz-Laylin L.K."/>
            <person name="Hellsten U."/>
            <person name="Chapman J."/>
            <person name="Simakov O."/>
            <person name="Rensing S.A."/>
            <person name="Terry A."/>
            <person name="Pangilinan J."/>
            <person name="Kapitonov V."/>
            <person name="Jurka J."/>
            <person name="Salamov A."/>
            <person name="Shapiro H."/>
            <person name="Schmutz J."/>
            <person name="Grimwood J."/>
            <person name="Lindquist E."/>
            <person name="Lucas S."/>
            <person name="Grigoriev I.V."/>
            <person name="Schmitt R."/>
            <person name="Kirk D."/>
            <person name="Rokhsar D.S."/>
        </authorList>
    </citation>
    <scope>NUCLEOTIDE SEQUENCE [LARGE SCALE GENOMIC DNA]</scope>
    <source>
        <strain evidence="5">f. Nagariensis / Eve</strain>
    </source>
</reference>
<dbReference type="GO" id="GO:0032784">
    <property type="term" value="P:regulation of DNA-templated transcription elongation"/>
    <property type="evidence" value="ECO:0007669"/>
    <property type="project" value="InterPro"/>
</dbReference>
<accession>D8TJ88</accession>
<dbReference type="PANTHER" id="PTHR47350">
    <property type="entry name" value="PROTEIN IWS1 HOMOLOG 1"/>
    <property type="match status" value="1"/>
</dbReference>
<feature type="region of interest" description="Disordered" evidence="2">
    <location>
        <begin position="1"/>
        <end position="230"/>
    </location>
</feature>
<evidence type="ECO:0000313" key="5">
    <source>
        <dbReference type="Proteomes" id="UP000001058"/>
    </source>
</evidence>
<dbReference type="FunCoup" id="D8TJ88">
    <property type="interactions" value="1348"/>
</dbReference>
<evidence type="ECO:0000256" key="1">
    <source>
        <dbReference type="PROSITE-ProRule" id="PRU00649"/>
    </source>
</evidence>
<feature type="compositionally biased region" description="Acidic residues" evidence="2">
    <location>
        <begin position="198"/>
        <end position="218"/>
    </location>
</feature>
<feature type="compositionally biased region" description="Acidic residues" evidence="2">
    <location>
        <begin position="51"/>
        <end position="71"/>
    </location>
</feature>
<dbReference type="PROSITE" id="PS51319">
    <property type="entry name" value="TFIIS_N"/>
    <property type="match status" value="1"/>
</dbReference>
<gene>
    <name evidence="4" type="ORF">VOLCADRAFT_102997</name>
</gene>
<dbReference type="AlphaFoldDB" id="D8TJ88"/>
<dbReference type="GeneID" id="9617641"/>
<dbReference type="Pfam" id="PF08711">
    <property type="entry name" value="Med26"/>
    <property type="match status" value="1"/>
</dbReference>
<dbReference type="GO" id="GO:0005634">
    <property type="term" value="C:nucleus"/>
    <property type="evidence" value="ECO:0007669"/>
    <property type="project" value="UniProtKB-SubCell"/>
</dbReference>
<feature type="compositionally biased region" description="Basic and acidic residues" evidence="2">
    <location>
        <begin position="19"/>
        <end position="28"/>
    </location>
</feature>
<dbReference type="InterPro" id="IPR035441">
    <property type="entry name" value="TFIIS/LEDGF_dom_sf"/>
</dbReference>
<dbReference type="eggNOG" id="KOG1793">
    <property type="taxonomic scope" value="Eukaryota"/>
</dbReference>
<feature type="domain" description="TFIIS N-terminal" evidence="3">
    <location>
        <begin position="325"/>
        <end position="408"/>
    </location>
</feature>
<proteinExistence type="predicted"/>
<dbReference type="GO" id="GO:0009742">
    <property type="term" value="P:brassinosteroid mediated signaling pathway"/>
    <property type="evidence" value="ECO:0007669"/>
    <property type="project" value="InterPro"/>
</dbReference>
<dbReference type="Gene3D" id="1.20.930.10">
    <property type="entry name" value="Conserved domain common to transcription factors TFIIS, elongin A, CRSP70"/>
    <property type="match status" value="1"/>
</dbReference>
<organism evidence="5">
    <name type="scientific">Volvox carteri f. nagariensis</name>
    <dbReference type="NCBI Taxonomy" id="3068"/>
    <lineage>
        <taxon>Eukaryota</taxon>
        <taxon>Viridiplantae</taxon>
        <taxon>Chlorophyta</taxon>
        <taxon>core chlorophytes</taxon>
        <taxon>Chlorophyceae</taxon>
        <taxon>CS clade</taxon>
        <taxon>Chlamydomonadales</taxon>
        <taxon>Volvocaceae</taxon>
        <taxon>Volvox</taxon>
    </lineage>
</organism>
<comment type="subcellular location">
    <subcellularLocation>
        <location evidence="1">Nucleus</location>
    </subcellularLocation>
</comment>
<sequence>MADLEDEYLGQEDGAPYIDTKDLNRELFGEESDDEQVPQGDGRDAPYEQPVLEDDIGDAEAELEDEISSEDPEARRGASKKSSKAASGGSAARKKREVGSKDDKPKKKRQRTDGDKPDRAKLGARGDKGDKARQRSRRSAGDAGTRDGGIAGADGHSGPVAAGDKSGILDEELSEEMKEHDADRAFIDDEGVEHVPSDDEEGLQVPAEEAEEALDAEEDHPFKRKRKKEQTGNVELEIKDMLGKMEAAMEHDFETVARNAGVELKKDASDNLVTDAEGHYVVARKGPPPTSKSPAISKLKLLPELEMFLAQRKYHESFLQQGGLGVLKGWLEPYHDGTLPNVRVRTAVLKGLQTLPIDTSHEDHKEMLRKSQLGKNVMFLFKCNEETGENRRIAKELVHRWSRPIFYDQEAEEAKKRLHQQQLLEARRMELEKRRDGMQETGAAAAVRNKAMRIHALIPKASKLDYVNNPGAAKDFNESEVVAAAAAGPKAKQADALTKRLREQQKKLRDGSARAMKPSVEGRNIVLMK</sequence>
<evidence type="ECO:0000313" key="4">
    <source>
        <dbReference type="EMBL" id="EFJ52498.1"/>
    </source>
</evidence>
<feature type="compositionally biased region" description="Basic and acidic residues" evidence="2">
    <location>
        <begin position="97"/>
        <end position="133"/>
    </location>
</feature>
<name>D8TJ88_VOLCA</name>
<dbReference type="InParanoid" id="D8TJ88"/>
<feature type="compositionally biased region" description="Acidic residues" evidence="2">
    <location>
        <begin position="1"/>
        <end position="10"/>
    </location>
</feature>
<evidence type="ECO:0000259" key="3">
    <source>
        <dbReference type="PROSITE" id="PS51319"/>
    </source>
</evidence>
<protein>
    <recommendedName>
        <fullName evidence="3">TFIIS N-terminal domain-containing protein</fullName>
    </recommendedName>
</protein>